<dbReference type="AlphaFoldDB" id="A0A5M4FEL4"/>
<feature type="transmembrane region" description="Helical" evidence="1">
    <location>
        <begin position="44"/>
        <end position="64"/>
    </location>
</feature>
<keyword evidence="1" id="KW-0472">Membrane</keyword>
<feature type="transmembrane region" description="Helical" evidence="1">
    <location>
        <begin position="20"/>
        <end position="38"/>
    </location>
</feature>
<keyword evidence="1" id="KW-1133">Transmembrane helix</keyword>
<evidence type="ECO:0000313" key="2">
    <source>
        <dbReference type="EMBL" id="KAA1397640.1"/>
    </source>
</evidence>
<comment type="caution">
    <text evidence="2">The sequence shown here is derived from an EMBL/GenBank/DDBJ whole genome shotgun (WGS) entry which is preliminary data.</text>
</comment>
<accession>A0A5M4FEL4</accession>
<keyword evidence="3" id="KW-1185">Reference proteome</keyword>
<dbReference type="Proteomes" id="UP000380867">
    <property type="component" value="Unassembled WGS sequence"/>
</dbReference>
<evidence type="ECO:0000313" key="3">
    <source>
        <dbReference type="Proteomes" id="UP000380867"/>
    </source>
</evidence>
<organism evidence="2 3">
    <name type="scientific">Aeromicrobium ginsengisoli</name>
    <dbReference type="NCBI Taxonomy" id="363867"/>
    <lineage>
        <taxon>Bacteria</taxon>
        <taxon>Bacillati</taxon>
        <taxon>Actinomycetota</taxon>
        <taxon>Actinomycetes</taxon>
        <taxon>Propionibacteriales</taxon>
        <taxon>Nocardioidaceae</taxon>
        <taxon>Aeromicrobium</taxon>
    </lineage>
</organism>
<dbReference type="EMBL" id="SDPQ02000002">
    <property type="protein sequence ID" value="KAA1397640.1"/>
    <property type="molecule type" value="Genomic_DNA"/>
</dbReference>
<dbReference type="RefSeq" id="WP_149689088.1">
    <property type="nucleotide sequence ID" value="NZ_SDPQ02000002.1"/>
</dbReference>
<sequence length="69" mass="7548">MSPEKKPLSTGEFVKRLGVWWFVLWGVAIAAWIISGLIAHDGSLITVGLAVAVVFVVLCIPFPGTRRRN</sequence>
<evidence type="ECO:0008006" key="4">
    <source>
        <dbReference type="Google" id="ProtNLM"/>
    </source>
</evidence>
<keyword evidence="1" id="KW-0812">Transmembrane</keyword>
<protein>
    <recommendedName>
        <fullName evidence="4">DUF2207 domain-containing protein</fullName>
    </recommendedName>
</protein>
<name>A0A5M4FEL4_9ACTN</name>
<reference evidence="2" key="1">
    <citation type="submission" date="2019-09" db="EMBL/GenBank/DDBJ databases">
        <authorList>
            <person name="Li J."/>
        </authorList>
    </citation>
    <scope>NUCLEOTIDE SEQUENCE [LARGE SCALE GENOMIC DNA]</scope>
    <source>
        <strain evidence="2">JCM 14732</strain>
    </source>
</reference>
<proteinExistence type="predicted"/>
<evidence type="ECO:0000256" key="1">
    <source>
        <dbReference type="SAM" id="Phobius"/>
    </source>
</evidence>
<gene>
    <name evidence="2" type="ORF">ESP70_009800</name>
</gene>